<accession>A0ABT5MBS7</accession>
<organism evidence="2 3">
    <name type="scientific">Curvibacter microcysteis</name>
    <dbReference type="NCBI Taxonomy" id="3026419"/>
    <lineage>
        <taxon>Bacteria</taxon>
        <taxon>Pseudomonadati</taxon>
        <taxon>Pseudomonadota</taxon>
        <taxon>Betaproteobacteria</taxon>
        <taxon>Burkholderiales</taxon>
        <taxon>Comamonadaceae</taxon>
        <taxon>Curvibacter</taxon>
    </lineage>
</organism>
<gene>
    <name evidence="2" type="ORF">PSQ39_02300</name>
</gene>
<evidence type="ECO:0000256" key="1">
    <source>
        <dbReference type="SAM" id="Phobius"/>
    </source>
</evidence>
<keyword evidence="1" id="KW-0472">Membrane</keyword>
<name>A0ABT5MBS7_9BURK</name>
<evidence type="ECO:0000313" key="2">
    <source>
        <dbReference type="EMBL" id="MDD0813454.1"/>
    </source>
</evidence>
<keyword evidence="1" id="KW-1133">Transmembrane helix</keyword>
<evidence type="ECO:0000313" key="3">
    <source>
        <dbReference type="Proteomes" id="UP001528672"/>
    </source>
</evidence>
<evidence type="ECO:0008006" key="4">
    <source>
        <dbReference type="Google" id="ProtNLM"/>
    </source>
</evidence>
<dbReference type="EMBL" id="JAQSIO010000001">
    <property type="protein sequence ID" value="MDD0813454.1"/>
    <property type="molecule type" value="Genomic_DNA"/>
</dbReference>
<dbReference type="RefSeq" id="WP_273924973.1">
    <property type="nucleotide sequence ID" value="NZ_JAQSIO010000001.1"/>
</dbReference>
<proteinExistence type="predicted"/>
<reference evidence="2 3" key="1">
    <citation type="submission" date="2023-02" db="EMBL/GenBank/DDBJ databases">
        <title>Bacterial whole genome sequence for Curvibacter sp. HBC28.</title>
        <authorList>
            <person name="Le V."/>
            <person name="Ko S.-R."/>
            <person name="Ahn C.-Y."/>
            <person name="Oh H.-M."/>
        </authorList>
    </citation>
    <scope>NUCLEOTIDE SEQUENCE [LARGE SCALE GENOMIC DNA]</scope>
    <source>
        <strain evidence="2 3">HBC28</strain>
    </source>
</reference>
<feature type="transmembrane region" description="Helical" evidence="1">
    <location>
        <begin position="12"/>
        <end position="30"/>
    </location>
</feature>
<protein>
    <recommendedName>
        <fullName evidence="4">Lauroyl/myristoyl acyltransferase</fullName>
    </recommendedName>
</protein>
<keyword evidence="3" id="KW-1185">Reference proteome</keyword>
<keyword evidence="1" id="KW-0812">Transmembrane</keyword>
<dbReference type="Proteomes" id="UP001528672">
    <property type="component" value="Unassembled WGS sequence"/>
</dbReference>
<sequence>MNRQRLRLEFRDLLELVLLPGLAAVLPWSICFRVFKWLAHIPSLYREPCERALEQATQRGWVGQEPGAAARWIWSRRLVTLVDHADFYLGRTRSDAWMRRHLEVEGHWCPPDQAALLCTFHWGAGMWGLRHARAQGLKPHALVAALNGDHFKGRSVLHWYARARTQAVTDALGQPAMDVSVSLRPAIKALRSNEQVLAAIDVPADQVVSSEVVSLAGMPARVPRGLLRLAVDQKIPVVLYITGLNLDTGRRHLRMRVWGVGDDVSTLAQAVFAELDGLIRQCPPAWHFWSEAPRFFIEASELAAAAAVEAQAATAIAPVEAEAAANA</sequence>
<comment type="caution">
    <text evidence="2">The sequence shown here is derived from an EMBL/GenBank/DDBJ whole genome shotgun (WGS) entry which is preliminary data.</text>
</comment>